<dbReference type="Proteomes" id="UP000773850">
    <property type="component" value="Unassembled WGS sequence"/>
</dbReference>
<evidence type="ECO:0000313" key="6">
    <source>
        <dbReference type="Proteomes" id="UP000075517"/>
    </source>
</evidence>
<dbReference type="PANTHER" id="PTHR36700:SF1">
    <property type="entry name" value="CRISPR SYSTEM CMR SUBUNIT CMR4"/>
    <property type="match status" value="1"/>
</dbReference>
<dbReference type="EMBL" id="LUCS01000030">
    <property type="protein sequence ID" value="KAF6509478.1"/>
    <property type="molecule type" value="Genomic_DNA"/>
</dbReference>
<dbReference type="InterPro" id="IPR005537">
    <property type="entry name" value="RAMP_III_fam"/>
</dbReference>
<accession>A0A0K9HQM5</accession>
<dbReference type="NCBIfam" id="TIGR02580">
    <property type="entry name" value="cas_RAMP_Cmr4"/>
    <property type="match status" value="1"/>
</dbReference>
<sequence length="300" mass="33413">MYSIVRPFLMHAITSVHAGSGSEIGFVDLPIQREKHTGFPKIESSSLKGALRYHMTESLPEDGKNLERKKLELIFGADKGQESVTQASAIALSDARVLLFPVKSLRGVFAWITCPFVIERWNQEMSVHQQSIGKEVQLLPMPAPNTVSSDRLMAVNGRIVLEEYAFSVTVSSEAKQLAEQLAALLGEHCRLRLVDRLVVLSDDDFTDFVKLSTEINARIRISPETGTVDNGALWYEENVPPETVFYSFLYIGDVRGDGIDGLAKAADIERYFLNENKFPSVFQLGGNSTLGRGMMRTIWV</sequence>
<dbReference type="Proteomes" id="UP000075517">
    <property type="component" value="Unassembled WGS sequence"/>
</dbReference>
<dbReference type="Proteomes" id="UP000266922">
    <property type="component" value="Unassembled WGS sequence"/>
</dbReference>
<reference evidence="4 6" key="1">
    <citation type="submission" date="2016-01" db="EMBL/GenBank/DDBJ databases">
        <title>Draft Genome Sequences of Seven Thermophilic Sporeformers Isolated from Foods.</title>
        <authorList>
            <person name="Berendsen E.M."/>
            <person name="Wells-Bennik M.H."/>
            <person name="Krawcyk A.O."/>
            <person name="De Jong A."/>
            <person name="Holsappel S."/>
            <person name="Eijlander R.T."/>
            <person name="Kuipers O.P."/>
        </authorList>
    </citation>
    <scope>NUCLEOTIDE SEQUENCE [LARGE SCALE GENOMIC DNA]</scope>
    <source>
        <strain evidence="4 6">B4114</strain>
    </source>
</reference>
<dbReference type="OrthoDB" id="9789361at2"/>
<evidence type="ECO:0000259" key="2">
    <source>
        <dbReference type="Pfam" id="PF03787"/>
    </source>
</evidence>
<feature type="domain" description="CRISPR type III-associated protein" evidence="2">
    <location>
        <begin position="11"/>
        <end position="293"/>
    </location>
</feature>
<dbReference type="PANTHER" id="PTHR36700">
    <property type="entry name" value="CRISPR SYSTEM CMR SUBUNIT CMR4"/>
    <property type="match status" value="1"/>
</dbReference>
<name>A0A0K9HQM5_GEOSE</name>
<evidence type="ECO:0000313" key="3">
    <source>
        <dbReference type="EMBL" id="KAF6509478.1"/>
    </source>
</evidence>
<comment type="caution">
    <text evidence="4">The sequence shown here is derived from an EMBL/GenBank/DDBJ whole genome shotgun (WGS) entry which is preliminary data.</text>
</comment>
<dbReference type="InterPro" id="IPR013410">
    <property type="entry name" value="CRISPR-assoc_RAMP_Cmr4"/>
</dbReference>
<evidence type="ECO:0000256" key="1">
    <source>
        <dbReference type="ARBA" id="ARBA00023118"/>
    </source>
</evidence>
<dbReference type="EMBL" id="RCTJ01000053">
    <property type="protein sequence ID" value="RLQ13301.1"/>
    <property type="molecule type" value="Genomic_DNA"/>
</dbReference>
<dbReference type="PATRIC" id="fig|1422.15.peg.2435"/>
<organism evidence="4 6">
    <name type="scientific">Geobacillus stearothermophilus</name>
    <name type="common">Bacillus stearothermophilus</name>
    <dbReference type="NCBI Taxonomy" id="1422"/>
    <lineage>
        <taxon>Bacteria</taxon>
        <taxon>Bacillati</taxon>
        <taxon>Bacillota</taxon>
        <taxon>Bacilli</taxon>
        <taxon>Bacillales</taxon>
        <taxon>Anoxybacillaceae</taxon>
        <taxon>Geobacillus</taxon>
    </lineage>
</organism>
<dbReference type="GO" id="GO:0051607">
    <property type="term" value="P:defense response to virus"/>
    <property type="evidence" value="ECO:0007669"/>
    <property type="project" value="UniProtKB-KW"/>
</dbReference>
<dbReference type="Pfam" id="PF03787">
    <property type="entry name" value="RAMPs"/>
    <property type="match status" value="1"/>
</dbReference>
<keyword evidence="8" id="KW-1185">Reference proteome</keyword>
<protein>
    <submittedName>
        <fullName evidence="3">CRISPR-associated RAMP Cmr4</fullName>
    </submittedName>
    <submittedName>
        <fullName evidence="5">Type III-B CRISPR module RAMP protein Cmr4</fullName>
    </submittedName>
</protein>
<dbReference type="RefSeq" id="WP_042382412.1">
    <property type="nucleotide sequence ID" value="NZ_LDNS01000041.1"/>
</dbReference>
<keyword evidence="1" id="KW-0051">Antiviral defense</keyword>
<gene>
    <name evidence="5" type="primary">cmr4</name>
    <name evidence="4" type="ORF">B4114_3060</name>
    <name evidence="5" type="ORF">D9548_12390</name>
    <name evidence="3" type="ORF">GS8_3009</name>
</gene>
<reference evidence="3 8" key="2">
    <citation type="submission" date="2016-03" db="EMBL/GenBank/DDBJ databases">
        <title>Spore heat resistance.</title>
        <authorList>
            <person name="Boekhorst J."/>
            <person name="Berendsen E.M."/>
            <person name="Wells-Bennik M.H."/>
            <person name="Kuipers O.P."/>
        </authorList>
    </citation>
    <scope>NUCLEOTIDE SEQUENCE [LARGE SCALE GENOMIC DNA]</scope>
    <source>
        <strain evidence="3 8">GS8</strain>
    </source>
</reference>
<evidence type="ECO:0000313" key="7">
    <source>
        <dbReference type="Proteomes" id="UP000266922"/>
    </source>
</evidence>
<evidence type="ECO:0000313" key="8">
    <source>
        <dbReference type="Proteomes" id="UP000773850"/>
    </source>
</evidence>
<evidence type="ECO:0000313" key="5">
    <source>
        <dbReference type="EMBL" id="RLQ13301.1"/>
    </source>
</evidence>
<reference evidence="5 7" key="3">
    <citation type="submission" date="2018-10" db="EMBL/GenBank/DDBJ databases">
        <title>Geobacillus stearothermophilus in processing lines of powdered infant formula.</title>
        <authorList>
            <person name="Rhee M.S."/>
            <person name="Choi I.-G."/>
            <person name="Cho T.J."/>
            <person name="Park B."/>
        </authorList>
    </citation>
    <scope>NUCLEOTIDE SEQUENCE [LARGE SCALE GENOMIC DNA]</scope>
    <source>
        <strain evidence="5 7">FHS-PPGT130</strain>
    </source>
</reference>
<evidence type="ECO:0000313" key="4">
    <source>
        <dbReference type="EMBL" id="KYD34600.1"/>
    </source>
</evidence>
<dbReference type="AlphaFoldDB" id="A0A0K9HQM5"/>
<dbReference type="EMBL" id="LQYY01000038">
    <property type="protein sequence ID" value="KYD34600.1"/>
    <property type="molecule type" value="Genomic_DNA"/>
</dbReference>
<proteinExistence type="predicted"/>